<dbReference type="Pfam" id="PF12680">
    <property type="entry name" value="SnoaL_2"/>
    <property type="match status" value="1"/>
</dbReference>
<accession>A0AAD4GYQ0</accession>
<proteinExistence type="predicted"/>
<dbReference type="InterPro" id="IPR032710">
    <property type="entry name" value="NTF2-like_dom_sf"/>
</dbReference>
<dbReference type="SUPFAM" id="SSF54427">
    <property type="entry name" value="NTF2-like"/>
    <property type="match status" value="1"/>
</dbReference>
<dbReference type="Proteomes" id="UP001194746">
    <property type="component" value="Unassembled WGS sequence"/>
</dbReference>
<reference evidence="2" key="2">
    <citation type="submission" date="2020-02" db="EMBL/GenBank/DDBJ databases">
        <authorList>
            <person name="Gilchrist C.L.M."/>
            <person name="Chooi Y.-H."/>
        </authorList>
    </citation>
    <scope>NUCLEOTIDE SEQUENCE</scope>
    <source>
        <strain evidence="2">MST-FP2251</strain>
    </source>
</reference>
<keyword evidence="3" id="KW-1185">Reference proteome</keyword>
<name>A0AAD4GYQ0_ASPNN</name>
<dbReference type="AlphaFoldDB" id="A0AAD4GYQ0"/>
<protein>
    <recommendedName>
        <fullName evidence="1">SnoaL-like domain-containing protein</fullName>
    </recommendedName>
</protein>
<organism evidence="2 3">
    <name type="scientific">Aspergillus nanangensis</name>
    <dbReference type="NCBI Taxonomy" id="2582783"/>
    <lineage>
        <taxon>Eukaryota</taxon>
        <taxon>Fungi</taxon>
        <taxon>Dikarya</taxon>
        <taxon>Ascomycota</taxon>
        <taxon>Pezizomycotina</taxon>
        <taxon>Eurotiomycetes</taxon>
        <taxon>Eurotiomycetidae</taxon>
        <taxon>Eurotiales</taxon>
        <taxon>Aspergillaceae</taxon>
        <taxon>Aspergillus</taxon>
        <taxon>Aspergillus subgen. Circumdati</taxon>
    </lineage>
</organism>
<comment type="caution">
    <text evidence="2">The sequence shown here is derived from an EMBL/GenBank/DDBJ whole genome shotgun (WGS) entry which is preliminary data.</text>
</comment>
<evidence type="ECO:0000259" key="1">
    <source>
        <dbReference type="Pfam" id="PF12680"/>
    </source>
</evidence>
<gene>
    <name evidence="2" type="ORF">FE257_000447</name>
</gene>
<dbReference type="Gene3D" id="3.10.450.50">
    <property type="match status" value="1"/>
</dbReference>
<evidence type="ECO:0000313" key="2">
    <source>
        <dbReference type="EMBL" id="KAF9892858.1"/>
    </source>
</evidence>
<dbReference type="InterPro" id="IPR037401">
    <property type="entry name" value="SnoaL-like"/>
</dbReference>
<sequence length="116" mass="13137">MDYEKRAISFLENLTTNRDLCAAAELLHDSMTLQHNDLPTMTKSAFIAFWPSVLDQSPHITGVVQEIIRQDSRVWVYSCVTGRLQEGPLDDIHMLQFNQDGLIISSHGVQRPRANA</sequence>
<feature type="domain" description="SnoaL-like" evidence="1">
    <location>
        <begin position="14"/>
        <end position="104"/>
    </location>
</feature>
<reference evidence="2" key="1">
    <citation type="journal article" date="2019" name="Beilstein J. Org. Chem.">
        <title>Nanangenines: drimane sesquiterpenoids as the dominant metabolite cohort of a novel Australian fungus, Aspergillus nanangensis.</title>
        <authorList>
            <person name="Lacey H.J."/>
            <person name="Gilchrist C.L.M."/>
            <person name="Crombie A."/>
            <person name="Kalaitzis J.A."/>
            <person name="Vuong D."/>
            <person name="Rutledge P.J."/>
            <person name="Turner P."/>
            <person name="Pitt J.I."/>
            <person name="Lacey E."/>
            <person name="Chooi Y.H."/>
            <person name="Piggott A.M."/>
        </authorList>
    </citation>
    <scope>NUCLEOTIDE SEQUENCE</scope>
    <source>
        <strain evidence="2">MST-FP2251</strain>
    </source>
</reference>
<dbReference type="EMBL" id="VCAU01000010">
    <property type="protein sequence ID" value="KAF9892858.1"/>
    <property type="molecule type" value="Genomic_DNA"/>
</dbReference>
<evidence type="ECO:0000313" key="3">
    <source>
        <dbReference type="Proteomes" id="UP001194746"/>
    </source>
</evidence>